<keyword evidence="10 14" id="KW-0046">Antibiotic resistance</keyword>
<dbReference type="EMBL" id="BEHT01000021">
    <property type="protein sequence ID" value="GBC99114.1"/>
    <property type="molecule type" value="Genomic_DNA"/>
</dbReference>
<keyword evidence="5 14" id="KW-1003">Cell membrane</keyword>
<dbReference type="HAMAP" id="MF_01006">
    <property type="entry name" value="Undec_diphosphatase"/>
    <property type="match status" value="1"/>
</dbReference>
<comment type="catalytic activity">
    <reaction evidence="13 14">
        <text>di-trans,octa-cis-undecaprenyl diphosphate + H2O = di-trans,octa-cis-undecaprenyl phosphate + phosphate + H(+)</text>
        <dbReference type="Rhea" id="RHEA:28094"/>
        <dbReference type="ChEBI" id="CHEBI:15377"/>
        <dbReference type="ChEBI" id="CHEBI:15378"/>
        <dbReference type="ChEBI" id="CHEBI:43474"/>
        <dbReference type="ChEBI" id="CHEBI:58405"/>
        <dbReference type="ChEBI" id="CHEBI:60392"/>
        <dbReference type="EC" id="3.6.1.27"/>
    </reaction>
</comment>
<name>A0A2H5XD64_9BACT</name>
<feature type="transmembrane region" description="Helical" evidence="14">
    <location>
        <begin position="143"/>
        <end position="161"/>
    </location>
</feature>
<evidence type="ECO:0000256" key="7">
    <source>
        <dbReference type="ARBA" id="ARBA00022801"/>
    </source>
</evidence>
<organism evidence="15 16">
    <name type="scientific">Candidatus Fervidibacter japonicus</name>
    <dbReference type="NCBI Taxonomy" id="2035412"/>
    <lineage>
        <taxon>Bacteria</taxon>
        <taxon>Candidatus Fervidibacterota</taxon>
        <taxon>Candidatus Fervidibacter</taxon>
    </lineage>
</organism>
<proteinExistence type="inferred from homology"/>
<dbReference type="GO" id="GO:0046677">
    <property type="term" value="P:response to antibiotic"/>
    <property type="evidence" value="ECO:0007669"/>
    <property type="project" value="UniProtKB-UniRule"/>
</dbReference>
<evidence type="ECO:0000256" key="2">
    <source>
        <dbReference type="ARBA" id="ARBA00010621"/>
    </source>
</evidence>
<dbReference type="Proteomes" id="UP000236173">
    <property type="component" value="Unassembled WGS sequence"/>
</dbReference>
<evidence type="ECO:0000256" key="11">
    <source>
        <dbReference type="ARBA" id="ARBA00032707"/>
    </source>
</evidence>
<keyword evidence="7 14" id="KW-0378">Hydrolase</keyword>
<evidence type="ECO:0000313" key="15">
    <source>
        <dbReference type="EMBL" id="GBC99114.1"/>
    </source>
</evidence>
<sequence>MTLWEVTLLAVVQGLTEFLPVSSSGHLALVEHWLQIPSAQRLPVSVLLHLGTWLALIVYFRRDLVLMVRGIVSNDLRGRHLLACVLLANGATAVLALSLQKAVEHAFASPRFVALFWGLTALLLFTSEAWSNRPGQTDRPLDWRVALAVGLAQGLAVFPGLSRSGTTIATGLFCGLAREAAGRFAFLVGIPAILGANLVEARDISTLPASYGALAFGVVAAFVVGYLSITWTLAAVRNARLRWFGVYCLIAALVALATAPSAVFVAKVVCR</sequence>
<feature type="transmembrane region" description="Helical" evidence="14">
    <location>
        <begin position="211"/>
        <end position="231"/>
    </location>
</feature>
<evidence type="ECO:0000256" key="9">
    <source>
        <dbReference type="ARBA" id="ARBA00023136"/>
    </source>
</evidence>
<evidence type="ECO:0000256" key="8">
    <source>
        <dbReference type="ARBA" id="ARBA00022989"/>
    </source>
</evidence>
<dbReference type="GO" id="GO:0008360">
    <property type="term" value="P:regulation of cell shape"/>
    <property type="evidence" value="ECO:0007669"/>
    <property type="project" value="UniProtKB-KW"/>
</dbReference>
<reference evidence="16" key="1">
    <citation type="submission" date="2017-09" db="EMBL/GenBank/DDBJ databases">
        <title>Metaegenomics of thermophilic ammonia-oxidizing enrichment culture.</title>
        <authorList>
            <person name="Kato S."/>
            <person name="Suzuki K."/>
        </authorList>
    </citation>
    <scope>NUCLEOTIDE SEQUENCE [LARGE SCALE GENOMIC DNA]</scope>
</reference>
<evidence type="ECO:0000256" key="5">
    <source>
        <dbReference type="ARBA" id="ARBA00022475"/>
    </source>
</evidence>
<dbReference type="GO" id="GO:0071555">
    <property type="term" value="P:cell wall organization"/>
    <property type="evidence" value="ECO:0007669"/>
    <property type="project" value="UniProtKB-KW"/>
</dbReference>
<feature type="transmembrane region" description="Helical" evidence="14">
    <location>
        <begin position="81"/>
        <end position="100"/>
    </location>
</feature>
<keyword evidence="9 14" id="KW-0472">Membrane</keyword>
<evidence type="ECO:0000313" key="16">
    <source>
        <dbReference type="Proteomes" id="UP000236173"/>
    </source>
</evidence>
<evidence type="ECO:0000256" key="13">
    <source>
        <dbReference type="ARBA" id="ARBA00047594"/>
    </source>
</evidence>
<dbReference type="GO" id="GO:0050380">
    <property type="term" value="F:undecaprenyl-diphosphatase activity"/>
    <property type="evidence" value="ECO:0007669"/>
    <property type="project" value="UniProtKB-UniRule"/>
</dbReference>
<keyword evidence="14" id="KW-0961">Cell wall biogenesis/degradation</keyword>
<evidence type="ECO:0000256" key="1">
    <source>
        <dbReference type="ARBA" id="ARBA00004651"/>
    </source>
</evidence>
<keyword evidence="6 14" id="KW-0812">Transmembrane</keyword>
<comment type="function">
    <text evidence="14">Catalyzes the dephosphorylation of undecaprenyl diphosphate (UPP). Confers resistance to bacitracin.</text>
</comment>
<keyword evidence="14" id="KW-0573">Peptidoglycan synthesis</keyword>
<keyword evidence="8 14" id="KW-1133">Transmembrane helix</keyword>
<dbReference type="InterPro" id="IPR003824">
    <property type="entry name" value="UppP"/>
</dbReference>
<gene>
    <name evidence="14 15" type="primary">uppP</name>
    <name evidence="15" type="ORF">HRbin17_01635</name>
</gene>
<evidence type="ECO:0000256" key="6">
    <source>
        <dbReference type="ARBA" id="ARBA00022692"/>
    </source>
</evidence>
<comment type="subcellular location">
    <subcellularLocation>
        <location evidence="1 14">Cell membrane</location>
        <topology evidence="1 14">Multi-pass membrane protein</topology>
    </subcellularLocation>
</comment>
<evidence type="ECO:0000256" key="3">
    <source>
        <dbReference type="ARBA" id="ARBA00012374"/>
    </source>
</evidence>
<comment type="caution">
    <text evidence="15">The sequence shown here is derived from an EMBL/GenBank/DDBJ whole genome shotgun (WGS) entry which is preliminary data.</text>
</comment>
<evidence type="ECO:0000256" key="10">
    <source>
        <dbReference type="ARBA" id="ARBA00023251"/>
    </source>
</evidence>
<feature type="transmembrane region" description="Helical" evidence="14">
    <location>
        <begin position="112"/>
        <end position="131"/>
    </location>
</feature>
<dbReference type="GO" id="GO:0009252">
    <property type="term" value="P:peptidoglycan biosynthetic process"/>
    <property type="evidence" value="ECO:0007669"/>
    <property type="project" value="UniProtKB-KW"/>
</dbReference>
<dbReference type="PANTHER" id="PTHR30622">
    <property type="entry name" value="UNDECAPRENYL-DIPHOSPHATASE"/>
    <property type="match status" value="1"/>
</dbReference>
<accession>A0A2H5XD64</accession>
<protein>
    <recommendedName>
        <fullName evidence="4 14">Undecaprenyl-diphosphatase</fullName>
        <ecNumber evidence="3 14">3.6.1.27</ecNumber>
    </recommendedName>
    <alternativeName>
        <fullName evidence="12 14">Bacitracin resistance protein</fullName>
    </alternativeName>
    <alternativeName>
        <fullName evidence="11 14">Undecaprenyl pyrophosphate phosphatase</fullName>
    </alternativeName>
</protein>
<comment type="miscellaneous">
    <text evidence="14">Bacitracin is thought to be involved in the inhibition of peptidoglycan synthesis by sequestering undecaprenyl diphosphate, thereby reducing the pool of lipid carrier available.</text>
</comment>
<feature type="transmembrane region" description="Helical" evidence="14">
    <location>
        <begin position="42"/>
        <end position="60"/>
    </location>
</feature>
<keyword evidence="14" id="KW-0133">Cell shape</keyword>
<feature type="transmembrane region" description="Helical" evidence="14">
    <location>
        <begin position="181"/>
        <end position="199"/>
    </location>
</feature>
<evidence type="ECO:0000256" key="14">
    <source>
        <dbReference type="HAMAP-Rule" id="MF_01006"/>
    </source>
</evidence>
<evidence type="ECO:0000256" key="4">
    <source>
        <dbReference type="ARBA" id="ARBA00021581"/>
    </source>
</evidence>
<dbReference type="Pfam" id="PF02673">
    <property type="entry name" value="BacA"/>
    <property type="match status" value="1"/>
</dbReference>
<feature type="transmembrane region" description="Helical" evidence="14">
    <location>
        <begin position="243"/>
        <end position="266"/>
    </location>
</feature>
<evidence type="ECO:0000256" key="12">
    <source>
        <dbReference type="ARBA" id="ARBA00032932"/>
    </source>
</evidence>
<dbReference type="EC" id="3.6.1.27" evidence="3 14"/>
<dbReference type="AlphaFoldDB" id="A0A2H5XD64"/>
<dbReference type="PANTHER" id="PTHR30622:SF4">
    <property type="entry name" value="UNDECAPRENYL-DIPHOSPHATASE"/>
    <property type="match status" value="1"/>
</dbReference>
<dbReference type="GO" id="GO:0005886">
    <property type="term" value="C:plasma membrane"/>
    <property type="evidence" value="ECO:0007669"/>
    <property type="project" value="UniProtKB-SubCell"/>
</dbReference>
<comment type="similarity">
    <text evidence="2 14">Belongs to the UppP family.</text>
</comment>